<comment type="caution">
    <text evidence="1">The sequence shown here is derived from an EMBL/GenBank/DDBJ whole genome shotgun (WGS) entry which is preliminary data.</text>
</comment>
<protein>
    <submittedName>
        <fullName evidence="1">Uncharacterized protein</fullName>
    </submittedName>
</protein>
<organism evidence="1 2">
    <name type="scientific">Zalerion maritima</name>
    <dbReference type="NCBI Taxonomy" id="339359"/>
    <lineage>
        <taxon>Eukaryota</taxon>
        <taxon>Fungi</taxon>
        <taxon>Dikarya</taxon>
        <taxon>Ascomycota</taxon>
        <taxon>Pezizomycotina</taxon>
        <taxon>Sordariomycetes</taxon>
        <taxon>Lulworthiomycetidae</taxon>
        <taxon>Lulworthiales</taxon>
        <taxon>Lulworthiaceae</taxon>
        <taxon>Zalerion</taxon>
    </lineage>
</organism>
<name>A0AAD5WUF4_9PEZI</name>
<evidence type="ECO:0000313" key="2">
    <source>
        <dbReference type="Proteomes" id="UP001201980"/>
    </source>
</evidence>
<gene>
    <name evidence="1" type="ORF">MKZ38_004592</name>
</gene>
<accession>A0AAD5WUF4</accession>
<reference evidence="1" key="1">
    <citation type="submission" date="2022-07" db="EMBL/GenBank/DDBJ databases">
        <title>Draft genome sequence of Zalerion maritima ATCC 34329, a (micro)plastics degrading marine fungus.</title>
        <authorList>
            <person name="Paco A."/>
            <person name="Goncalves M.F.M."/>
            <person name="Rocha-Santos T.A.P."/>
            <person name="Alves A."/>
        </authorList>
    </citation>
    <scope>NUCLEOTIDE SEQUENCE</scope>
    <source>
        <strain evidence="1">ATCC 34329</strain>
    </source>
</reference>
<sequence length="89" mass="10074">MEPCVFLPVFKIVVYYGHELDADEVASHLRKTHWGIAHTEQGWTVQAIYEIPGVVRTQEGLAEFQMPSSVVDAIPKLEVPMKDGLKCYE</sequence>
<evidence type="ECO:0000313" key="1">
    <source>
        <dbReference type="EMBL" id="KAJ2905725.1"/>
    </source>
</evidence>
<keyword evidence="2" id="KW-1185">Reference proteome</keyword>
<dbReference type="EMBL" id="JAKWBI020000026">
    <property type="protein sequence ID" value="KAJ2905725.1"/>
    <property type="molecule type" value="Genomic_DNA"/>
</dbReference>
<dbReference type="Proteomes" id="UP001201980">
    <property type="component" value="Unassembled WGS sequence"/>
</dbReference>
<dbReference type="AlphaFoldDB" id="A0AAD5WUF4"/>
<proteinExistence type="predicted"/>